<dbReference type="EMBL" id="VWPL01000032">
    <property type="protein sequence ID" value="KAA5598116.1"/>
    <property type="molecule type" value="Genomic_DNA"/>
</dbReference>
<name>A0A5M6HQI0_9HYPH</name>
<dbReference type="InterPro" id="IPR023370">
    <property type="entry name" value="TrmO-like_N"/>
</dbReference>
<dbReference type="Pfam" id="PF01980">
    <property type="entry name" value="TrmO_N"/>
    <property type="match status" value="1"/>
</dbReference>
<evidence type="ECO:0000313" key="5">
    <source>
        <dbReference type="Proteomes" id="UP000323886"/>
    </source>
</evidence>
<dbReference type="Gene3D" id="2.40.30.70">
    <property type="entry name" value="YaeB-like"/>
    <property type="match status" value="1"/>
</dbReference>
<evidence type="ECO:0000313" key="4">
    <source>
        <dbReference type="EMBL" id="KAA5598116.1"/>
    </source>
</evidence>
<dbReference type="InterPro" id="IPR023368">
    <property type="entry name" value="UPF0066_cons_site"/>
</dbReference>
<dbReference type="SUPFAM" id="SSF118196">
    <property type="entry name" value="YaeB-like"/>
    <property type="match status" value="1"/>
</dbReference>
<dbReference type="PROSITE" id="PS01318">
    <property type="entry name" value="TSAA_1"/>
    <property type="match status" value="1"/>
</dbReference>
<comment type="similarity">
    <text evidence="2">Belongs to the tRNA methyltransferase O family.</text>
</comment>
<dbReference type="PROSITE" id="PS51668">
    <property type="entry name" value="TSAA_2"/>
    <property type="match status" value="1"/>
</dbReference>
<keyword evidence="4" id="KW-0808">Transferase</keyword>
<gene>
    <name evidence="4" type="primary">tsaA</name>
    <name evidence="4" type="ORF">F1193_14165</name>
</gene>
<evidence type="ECO:0000256" key="1">
    <source>
        <dbReference type="ARBA" id="ARBA00022691"/>
    </source>
</evidence>
<reference evidence="4 5" key="1">
    <citation type="submission" date="2019-09" db="EMBL/GenBank/DDBJ databases">
        <title>Draft Whole-Genome sequence of Blastochloris sulfoviridis DSM 729.</title>
        <authorList>
            <person name="Meyer T.E."/>
            <person name="Kyndt J.A."/>
        </authorList>
    </citation>
    <scope>NUCLEOTIDE SEQUENCE [LARGE SCALE GENOMIC DNA]</scope>
    <source>
        <strain evidence="4 5">DSM 729</strain>
    </source>
</reference>
<keyword evidence="4" id="KW-0489">Methyltransferase</keyword>
<dbReference type="GO" id="GO:0008168">
    <property type="term" value="F:methyltransferase activity"/>
    <property type="evidence" value="ECO:0007669"/>
    <property type="project" value="UniProtKB-KW"/>
</dbReference>
<proteinExistence type="inferred from homology"/>
<dbReference type="Proteomes" id="UP000323886">
    <property type="component" value="Unassembled WGS sequence"/>
</dbReference>
<organism evidence="4 5">
    <name type="scientific">Blastochloris sulfoviridis</name>
    <dbReference type="NCBI Taxonomy" id="50712"/>
    <lineage>
        <taxon>Bacteria</taxon>
        <taxon>Pseudomonadati</taxon>
        <taxon>Pseudomonadota</taxon>
        <taxon>Alphaproteobacteria</taxon>
        <taxon>Hyphomicrobiales</taxon>
        <taxon>Blastochloridaceae</taxon>
        <taxon>Blastochloris</taxon>
    </lineage>
</organism>
<accession>A0A5M6HQI0</accession>
<dbReference type="RefSeq" id="WP_150098450.1">
    <property type="nucleotide sequence ID" value="NZ_VWPL01000032.1"/>
</dbReference>
<dbReference type="PANTHER" id="PTHR12818:SF0">
    <property type="entry name" value="TRNA (ADENINE(37)-N6)-METHYLTRANSFERASE"/>
    <property type="match status" value="1"/>
</dbReference>
<keyword evidence="5" id="KW-1185">Reference proteome</keyword>
<feature type="domain" description="TsaA-like" evidence="3">
    <location>
        <begin position="26"/>
        <end position="156"/>
    </location>
</feature>
<evidence type="ECO:0000259" key="3">
    <source>
        <dbReference type="PROSITE" id="PS51668"/>
    </source>
</evidence>
<dbReference type="InterPro" id="IPR040372">
    <property type="entry name" value="YaeB-like"/>
</dbReference>
<keyword evidence="1" id="KW-0949">S-adenosyl-L-methionine</keyword>
<dbReference type="PANTHER" id="PTHR12818">
    <property type="entry name" value="TRNA (ADENINE(37)-N6)-METHYLTRANSFERASE"/>
    <property type="match status" value="1"/>
</dbReference>
<dbReference type="AlphaFoldDB" id="A0A5M6HQI0"/>
<comment type="caution">
    <text evidence="4">The sequence shown here is derived from an EMBL/GenBank/DDBJ whole genome shotgun (WGS) entry which is preliminary data.</text>
</comment>
<evidence type="ECO:0000256" key="2">
    <source>
        <dbReference type="ARBA" id="ARBA00033753"/>
    </source>
</evidence>
<dbReference type="GO" id="GO:0032259">
    <property type="term" value="P:methylation"/>
    <property type="evidence" value="ECO:0007669"/>
    <property type="project" value="UniProtKB-KW"/>
</dbReference>
<dbReference type="NCBIfam" id="TIGR00104">
    <property type="entry name" value="tRNA_TsaA"/>
    <property type="match status" value="1"/>
</dbReference>
<dbReference type="InterPro" id="IPR036413">
    <property type="entry name" value="YaeB-like_sf"/>
</dbReference>
<dbReference type="InterPro" id="IPR036414">
    <property type="entry name" value="YaeB_N_sf"/>
</dbReference>
<protein>
    <submittedName>
        <fullName evidence="4">tRNA (N6-threonylcarbamoyladenosine(37)-N6)-methyltransferase TrmO</fullName>
    </submittedName>
</protein>
<sequence length="157" mass="17364">MTAIFDSALREGEIGIELPESFDAGLYFIGTIRTPFLRREDCPRSGADSDALCTIEVFERFADALLGIEACAHLDVLYWLHRSLRTVMVQRPHHRPDPRGAFALRSPVRPNPIGLSACPLVRVEGHRLTVRGLDCLDGTPLIDLKPHQADAGRRAGP</sequence>
<dbReference type="CDD" id="cd09281">
    <property type="entry name" value="UPF0066"/>
    <property type="match status" value="1"/>
</dbReference>
<dbReference type="OrthoDB" id="9804309at2"/>